<keyword evidence="4 6" id="KW-1133">Transmembrane helix</keyword>
<comment type="caution">
    <text evidence="8">The sequence shown here is derived from an EMBL/GenBank/DDBJ whole genome shotgun (WGS) entry which is preliminary data.</text>
</comment>
<feature type="domain" description="DUF202" evidence="7">
    <location>
        <begin position="8"/>
        <end position="83"/>
    </location>
</feature>
<name>A0ABT3P8T1_9ALTE</name>
<evidence type="ECO:0000256" key="4">
    <source>
        <dbReference type="ARBA" id="ARBA00022989"/>
    </source>
</evidence>
<dbReference type="Pfam" id="PF02656">
    <property type="entry name" value="DUF202"/>
    <property type="match status" value="1"/>
</dbReference>
<dbReference type="EMBL" id="JAPFRD010000011">
    <property type="protein sequence ID" value="MCW8109129.1"/>
    <property type="molecule type" value="Genomic_DNA"/>
</dbReference>
<dbReference type="InterPro" id="IPR003807">
    <property type="entry name" value="DUF202"/>
</dbReference>
<evidence type="ECO:0000256" key="2">
    <source>
        <dbReference type="ARBA" id="ARBA00022475"/>
    </source>
</evidence>
<keyword evidence="9" id="KW-1185">Reference proteome</keyword>
<dbReference type="PANTHER" id="PTHR34187:SF2">
    <property type="entry name" value="DUF202 DOMAIN-CONTAINING PROTEIN"/>
    <property type="match status" value="1"/>
</dbReference>
<keyword evidence="5 6" id="KW-0472">Membrane</keyword>
<dbReference type="Proteomes" id="UP001142810">
    <property type="component" value="Unassembled WGS sequence"/>
</dbReference>
<evidence type="ECO:0000259" key="7">
    <source>
        <dbReference type="Pfam" id="PF02656"/>
    </source>
</evidence>
<protein>
    <submittedName>
        <fullName evidence="8">DUF202 domain-containing protein</fullName>
    </submittedName>
</protein>
<proteinExistence type="predicted"/>
<evidence type="ECO:0000313" key="9">
    <source>
        <dbReference type="Proteomes" id="UP001142810"/>
    </source>
</evidence>
<comment type="subcellular location">
    <subcellularLocation>
        <location evidence="1">Cell membrane</location>
        <topology evidence="1">Multi-pass membrane protein</topology>
    </subcellularLocation>
</comment>
<gene>
    <name evidence="8" type="ORF">OPS25_11535</name>
</gene>
<dbReference type="RefSeq" id="WP_265617877.1">
    <property type="nucleotide sequence ID" value="NZ_JAPFRD010000011.1"/>
</dbReference>
<feature type="transmembrane region" description="Helical" evidence="6">
    <location>
        <begin position="56"/>
        <end position="78"/>
    </location>
</feature>
<dbReference type="PANTHER" id="PTHR34187">
    <property type="entry name" value="FGR18P"/>
    <property type="match status" value="1"/>
</dbReference>
<evidence type="ECO:0000256" key="6">
    <source>
        <dbReference type="SAM" id="Phobius"/>
    </source>
</evidence>
<keyword evidence="3 6" id="KW-0812">Transmembrane</keyword>
<dbReference type="InterPro" id="IPR052053">
    <property type="entry name" value="IM_YidH-like"/>
</dbReference>
<evidence type="ECO:0000256" key="3">
    <source>
        <dbReference type="ARBA" id="ARBA00022692"/>
    </source>
</evidence>
<keyword evidence="2" id="KW-1003">Cell membrane</keyword>
<evidence type="ECO:0000256" key="5">
    <source>
        <dbReference type="ARBA" id="ARBA00023136"/>
    </source>
</evidence>
<feature type="transmembrane region" description="Helical" evidence="6">
    <location>
        <begin position="98"/>
        <end position="119"/>
    </location>
</feature>
<reference evidence="8" key="1">
    <citation type="submission" date="2022-11" db="EMBL/GenBank/DDBJ databases">
        <title>Alteromonas sp. nov., isolated from sea water of the Qingdao.</title>
        <authorList>
            <person name="Wang Q."/>
        </authorList>
    </citation>
    <scope>NUCLEOTIDE SEQUENCE</scope>
    <source>
        <strain evidence="8">ASW11-7</strain>
    </source>
</reference>
<accession>A0ABT3P8T1</accession>
<evidence type="ECO:0000256" key="1">
    <source>
        <dbReference type="ARBA" id="ARBA00004651"/>
    </source>
</evidence>
<sequence>MGYLQDPRVLFAAERTLLAWNRTSLGLIAFGFILERAGLLMRLLQDGGNESLDASAFILGMAFILLGGMCAVVSAYQYARVLKSLTQEEIPPGYKPRWGMFVNITLAIFSVALSLLLYFMHDW</sequence>
<evidence type="ECO:0000313" key="8">
    <source>
        <dbReference type="EMBL" id="MCW8109129.1"/>
    </source>
</evidence>
<organism evidence="8 9">
    <name type="scientific">Alteromonas aquimaris</name>
    <dbReference type="NCBI Taxonomy" id="2998417"/>
    <lineage>
        <taxon>Bacteria</taxon>
        <taxon>Pseudomonadati</taxon>
        <taxon>Pseudomonadota</taxon>
        <taxon>Gammaproteobacteria</taxon>
        <taxon>Alteromonadales</taxon>
        <taxon>Alteromonadaceae</taxon>
        <taxon>Alteromonas/Salinimonas group</taxon>
        <taxon>Alteromonas</taxon>
    </lineage>
</organism>
<feature type="transmembrane region" description="Helical" evidence="6">
    <location>
        <begin position="25"/>
        <end position="44"/>
    </location>
</feature>